<dbReference type="GO" id="GO:0008289">
    <property type="term" value="F:lipid binding"/>
    <property type="evidence" value="ECO:0007669"/>
    <property type="project" value="UniProtKB-KW"/>
</dbReference>
<sequence>MVNDEFNELNHQLAPPVLERQSLPHTRTPTDRPPLSVGSHILRESTESRRGSQAMAAAATAASSSRRALAPPALLLLLVVAAAALLPAGADALSCSTVYSTLMPCLGYVQSGGAVPADCCSGIQSLVSGARATADRRAICTCLKNVAAGAAGGPYIGRAAGLPGKCGVSQPYKISPNMDCDSFTMVSRVLQSDATRPHRTRPCPSFDAQTGQTCLRGDFLVAARLAEAPVLRPNRSNPRSYSTLAIAILLDLTDAIFTMYSCSSVHHASRPLLVSSFTVSVLRPESFACPPRSKPTHA</sequence>
<evidence type="ECO:0000256" key="1">
    <source>
        <dbReference type="RuleBase" id="RU000628"/>
    </source>
</evidence>
<keyword evidence="5" id="KW-1185">Reference proteome</keyword>
<accession>A0A835BPY7</accession>
<dbReference type="SMART" id="SM00499">
    <property type="entry name" value="AAI"/>
    <property type="match status" value="1"/>
</dbReference>
<comment type="similarity">
    <text evidence="1">Belongs to the plant LTP family.</text>
</comment>
<dbReference type="InterPro" id="IPR016140">
    <property type="entry name" value="Bifunc_inhib/LTP/seed_store"/>
</dbReference>
<dbReference type="GO" id="GO:0006869">
    <property type="term" value="P:lipid transport"/>
    <property type="evidence" value="ECO:0007669"/>
    <property type="project" value="InterPro"/>
</dbReference>
<reference evidence="4" key="1">
    <citation type="submission" date="2020-07" db="EMBL/GenBank/DDBJ databases">
        <title>Genome sequence and genetic diversity analysis of an under-domesticated orphan crop, white fonio (Digitaria exilis).</title>
        <authorList>
            <person name="Bennetzen J.L."/>
            <person name="Chen S."/>
            <person name="Ma X."/>
            <person name="Wang X."/>
            <person name="Yssel A.E.J."/>
            <person name="Chaluvadi S.R."/>
            <person name="Johnson M."/>
            <person name="Gangashetty P."/>
            <person name="Hamidou F."/>
            <person name="Sanogo M.D."/>
            <person name="Zwaenepoel A."/>
            <person name="Wallace J."/>
            <person name="Van De Peer Y."/>
            <person name="Van Deynze A."/>
        </authorList>
    </citation>
    <scope>NUCLEOTIDE SEQUENCE</scope>
    <source>
        <tissue evidence="4">Leaves</tissue>
    </source>
</reference>
<keyword evidence="1" id="KW-0813">Transport</keyword>
<dbReference type="InterPro" id="IPR036312">
    <property type="entry name" value="Bifun_inhib/LTP/seed_sf"/>
</dbReference>
<dbReference type="PANTHER" id="PTHR33076">
    <property type="entry name" value="NON-SPECIFIC LIPID-TRANSFER PROTEIN 2-RELATED"/>
    <property type="match status" value="1"/>
</dbReference>
<name>A0A835BPY7_9POAL</name>
<dbReference type="OrthoDB" id="1890443at2759"/>
<feature type="domain" description="Bifunctional inhibitor/plant lipid transfer protein/seed storage helical" evidence="3">
    <location>
        <begin position="95"/>
        <end position="180"/>
    </location>
</feature>
<evidence type="ECO:0000313" key="5">
    <source>
        <dbReference type="Proteomes" id="UP000636709"/>
    </source>
</evidence>
<dbReference type="Proteomes" id="UP000636709">
    <property type="component" value="Unassembled WGS sequence"/>
</dbReference>
<evidence type="ECO:0000256" key="2">
    <source>
        <dbReference type="SAM" id="MobiDB-lite"/>
    </source>
</evidence>
<proteinExistence type="inferred from homology"/>
<gene>
    <name evidence="4" type="ORF">HU200_031834</name>
</gene>
<comment type="function">
    <text evidence="1">Plant non-specific lipid-transfer proteins transfer phospholipids as well as galactolipids across membranes. May play a role in wax or cutin deposition in the cell walls of expanding epidermal cells and certain secretory tissues.</text>
</comment>
<evidence type="ECO:0000313" key="4">
    <source>
        <dbReference type="EMBL" id="KAF8703747.1"/>
    </source>
</evidence>
<dbReference type="InterPro" id="IPR000528">
    <property type="entry name" value="Plant_nsLTP"/>
</dbReference>
<comment type="caution">
    <text evidence="4">The sequence shown here is derived from an EMBL/GenBank/DDBJ whole genome shotgun (WGS) entry which is preliminary data.</text>
</comment>
<dbReference type="Gene3D" id="1.10.110.10">
    <property type="entry name" value="Plant lipid-transfer and hydrophobic proteins"/>
    <property type="match status" value="1"/>
</dbReference>
<feature type="region of interest" description="Disordered" evidence="2">
    <location>
        <begin position="1"/>
        <end position="38"/>
    </location>
</feature>
<keyword evidence="1" id="KW-0446">Lipid-binding</keyword>
<dbReference type="EMBL" id="JACEFO010001777">
    <property type="protein sequence ID" value="KAF8703747.1"/>
    <property type="molecule type" value="Genomic_DNA"/>
</dbReference>
<dbReference type="PRINTS" id="PR00382">
    <property type="entry name" value="LIPIDTRNSFER"/>
</dbReference>
<dbReference type="AlphaFoldDB" id="A0A835BPY7"/>
<organism evidence="4 5">
    <name type="scientific">Digitaria exilis</name>
    <dbReference type="NCBI Taxonomy" id="1010633"/>
    <lineage>
        <taxon>Eukaryota</taxon>
        <taxon>Viridiplantae</taxon>
        <taxon>Streptophyta</taxon>
        <taxon>Embryophyta</taxon>
        <taxon>Tracheophyta</taxon>
        <taxon>Spermatophyta</taxon>
        <taxon>Magnoliopsida</taxon>
        <taxon>Liliopsida</taxon>
        <taxon>Poales</taxon>
        <taxon>Poaceae</taxon>
        <taxon>PACMAD clade</taxon>
        <taxon>Panicoideae</taxon>
        <taxon>Panicodae</taxon>
        <taxon>Paniceae</taxon>
        <taxon>Anthephorinae</taxon>
        <taxon>Digitaria</taxon>
    </lineage>
</organism>
<dbReference type="CDD" id="cd01960">
    <property type="entry name" value="nsLTP1"/>
    <property type="match status" value="1"/>
</dbReference>
<dbReference type="SUPFAM" id="SSF47699">
    <property type="entry name" value="Bifunctional inhibitor/lipid-transfer protein/seed storage 2S albumin"/>
    <property type="match status" value="1"/>
</dbReference>
<dbReference type="Pfam" id="PF00234">
    <property type="entry name" value="Tryp_alpha_amyl"/>
    <property type="match status" value="1"/>
</dbReference>
<evidence type="ECO:0000259" key="3">
    <source>
        <dbReference type="SMART" id="SM00499"/>
    </source>
</evidence>
<protein>
    <recommendedName>
        <fullName evidence="1">Non-specific lipid-transfer protein</fullName>
    </recommendedName>
</protein>